<reference evidence="1 2" key="1">
    <citation type="submission" date="2017-11" db="EMBL/GenBank/DDBJ databases">
        <title>Complete genome of a free-living desiccation-tolerant cyanobacterium and its photosynthetic adaptation to extreme terrestrial habitat.</title>
        <authorList>
            <person name="Shang J."/>
        </authorList>
    </citation>
    <scope>NUCLEOTIDE SEQUENCE [LARGE SCALE GENOMIC DNA]</scope>
    <source>
        <strain evidence="1 2">CCNUN1</strain>
    </source>
</reference>
<dbReference type="AlphaFoldDB" id="A0A2K8T751"/>
<name>A0A2K8T751_9NOSO</name>
<protein>
    <submittedName>
        <fullName evidence="1">Uncharacterized protein</fullName>
    </submittedName>
</protein>
<sequence length="42" mass="4701">MLAITITSDNCVRLDQSGKVIVKAATFGFDFQVIKVRSHDYL</sequence>
<accession>A0A2K8T751</accession>
<dbReference type="RefSeq" id="WP_263983521.1">
    <property type="nucleotide sequence ID" value="NZ_CAWNNC010000001.1"/>
</dbReference>
<keyword evidence="2" id="KW-1185">Reference proteome</keyword>
<dbReference type="Proteomes" id="UP000232003">
    <property type="component" value="Chromosome"/>
</dbReference>
<proteinExistence type="predicted"/>
<dbReference type="KEGG" id="nfl:COO91_09044"/>
<evidence type="ECO:0000313" key="2">
    <source>
        <dbReference type="Proteomes" id="UP000232003"/>
    </source>
</evidence>
<organism evidence="1 2">
    <name type="scientific">Nostoc flagelliforme CCNUN1</name>
    <dbReference type="NCBI Taxonomy" id="2038116"/>
    <lineage>
        <taxon>Bacteria</taxon>
        <taxon>Bacillati</taxon>
        <taxon>Cyanobacteriota</taxon>
        <taxon>Cyanophyceae</taxon>
        <taxon>Nostocales</taxon>
        <taxon>Nostocaceae</taxon>
        <taxon>Nostoc</taxon>
    </lineage>
</organism>
<gene>
    <name evidence="1" type="ORF">COO91_09044</name>
</gene>
<evidence type="ECO:0000313" key="1">
    <source>
        <dbReference type="EMBL" id="AUB42895.1"/>
    </source>
</evidence>
<dbReference type="EMBL" id="CP024785">
    <property type="protein sequence ID" value="AUB42895.1"/>
    <property type="molecule type" value="Genomic_DNA"/>
</dbReference>